<proteinExistence type="predicted"/>
<evidence type="ECO:0000313" key="1">
    <source>
        <dbReference type="EMBL" id="JAE21699.1"/>
    </source>
</evidence>
<protein>
    <submittedName>
        <fullName evidence="1">Uncharacterized protein</fullName>
    </submittedName>
</protein>
<accession>A0A0A9GE52</accession>
<name>A0A0A9GE52_ARUDO</name>
<sequence>MRIQLHNANSKQSLIQLSGLSRSTCIHCIASLTDLCTHCIASLTDLSSKNTRDYQYSTTALHCKPN</sequence>
<dbReference type="AlphaFoldDB" id="A0A0A9GE52"/>
<reference evidence="1" key="2">
    <citation type="journal article" date="2015" name="Data Brief">
        <title>Shoot transcriptome of the giant reed, Arundo donax.</title>
        <authorList>
            <person name="Barrero R.A."/>
            <person name="Guerrero F.D."/>
            <person name="Moolhuijzen P."/>
            <person name="Goolsby J.A."/>
            <person name="Tidwell J."/>
            <person name="Bellgard S.E."/>
            <person name="Bellgard M.I."/>
        </authorList>
    </citation>
    <scope>NUCLEOTIDE SEQUENCE</scope>
    <source>
        <tissue evidence="1">Shoot tissue taken approximately 20 cm above the soil surface</tissue>
    </source>
</reference>
<organism evidence="1">
    <name type="scientific">Arundo donax</name>
    <name type="common">Giant reed</name>
    <name type="synonym">Donax arundinaceus</name>
    <dbReference type="NCBI Taxonomy" id="35708"/>
    <lineage>
        <taxon>Eukaryota</taxon>
        <taxon>Viridiplantae</taxon>
        <taxon>Streptophyta</taxon>
        <taxon>Embryophyta</taxon>
        <taxon>Tracheophyta</taxon>
        <taxon>Spermatophyta</taxon>
        <taxon>Magnoliopsida</taxon>
        <taxon>Liliopsida</taxon>
        <taxon>Poales</taxon>
        <taxon>Poaceae</taxon>
        <taxon>PACMAD clade</taxon>
        <taxon>Arundinoideae</taxon>
        <taxon>Arundineae</taxon>
        <taxon>Arundo</taxon>
    </lineage>
</organism>
<reference evidence="1" key="1">
    <citation type="submission" date="2014-09" db="EMBL/GenBank/DDBJ databases">
        <authorList>
            <person name="Magalhaes I.L.F."/>
            <person name="Oliveira U."/>
            <person name="Santos F.R."/>
            <person name="Vidigal T.H.D.A."/>
            <person name="Brescovit A.D."/>
            <person name="Santos A.J."/>
        </authorList>
    </citation>
    <scope>NUCLEOTIDE SEQUENCE</scope>
    <source>
        <tissue evidence="1">Shoot tissue taken approximately 20 cm above the soil surface</tissue>
    </source>
</reference>
<dbReference type="EMBL" id="GBRH01176197">
    <property type="protein sequence ID" value="JAE21699.1"/>
    <property type="molecule type" value="Transcribed_RNA"/>
</dbReference>